<sequence length="611" mass="66884">MKKFSRIFKYVGRYKAKLFAYFTLTILSTVFSVVSIGMLGPFMQIIFAPSTPQKACDCAQQPAQGNAAGEFLSSIITHYRDSYGAVTAVALICGFIISATLLKNLCLYLSNVISAPIRSAITTDLRTDIYDKILFLPIGYFTDQRKGDIISRMTNDVGEIESSVVGTLEGLIKDPLTILFYLAYLIYLSPTLSLFLLILLPVTALIIGRISRSLKKQSQAASEKLGEALSILDETLGGMRVIKAFLAESLMLRRFHDVNHSLFNIRNKMNARRDLASPLTETLGVIVLCSILYVGARLALQTSVTGHGMAAGDLIAYIAIFALLINPAKSLSTSFFNMQRGVAAIDRVEELLQATQVVAEKDVPTPMPGFNHAIEFKNVSFGYGDTPILKNINLVIPKGKTVALVGSSGAGKSSLADLVPRFHDVSAGELLIDGVNIREYSLHGLRQHISIVTQEPILFNDTIANNIALGTEHPDAAAIEQAAKVANAYQFIQQKENGFDTNIGDRGSKLSGGERQRLTIARAVLKNPPILILDEATSSLDTESERLVQDAINNMMQNRTSIVIAHRLSTIRHADEIIVLQKGEIAERGTHESLMEQKGIYYKLVAMQEVK</sequence>
<dbReference type="PROSITE" id="PS00211">
    <property type="entry name" value="ABC_TRANSPORTER_1"/>
    <property type="match status" value="1"/>
</dbReference>
<dbReference type="InterPro" id="IPR003439">
    <property type="entry name" value="ABC_transporter-like_ATP-bd"/>
</dbReference>
<evidence type="ECO:0000259" key="10">
    <source>
        <dbReference type="PROSITE" id="PS50929"/>
    </source>
</evidence>
<keyword evidence="2" id="KW-0813">Transport</keyword>
<feature type="transmembrane region" description="Helical" evidence="8">
    <location>
        <begin position="83"/>
        <end position="102"/>
    </location>
</feature>
<dbReference type="InterPro" id="IPR003593">
    <property type="entry name" value="AAA+_ATPase"/>
</dbReference>
<dbReference type="AlphaFoldDB" id="A0A3E1NP81"/>
<protein>
    <submittedName>
        <fullName evidence="11">ABC transporter ATP-binding protein</fullName>
    </submittedName>
</protein>
<dbReference type="InterPro" id="IPR011527">
    <property type="entry name" value="ABC1_TM_dom"/>
</dbReference>
<dbReference type="FunFam" id="3.40.50.300:FF:000287">
    <property type="entry name" value="Multidrug ABC transporter ATP-binding protein"/>
    <property type="match status" value="1"/>
</dbReference>
<accession>A0A3E1NP81</accession>
<evidence type="ECO:0000256" key="4">
    <source>
        <dbReference type="ARBA" id="ARBA00022741"/>
    </source>
</evidence>
<reference evidence="11 12" key="1">
    <citation type="submission" date="2018-08" db="EMBL/GenBank/DDBJ databases">
        <title>Chitinophagaceae sp. K23C18032701, a novel bacterium isolated from forest soil.</title>
        <authorList>
            <person name="Wang C."/>
        </authorList>
    </citation>
    <scope>NUCLEOTIDE SEQUENCE [LARGE SCALE GENOMIC DNA]</scope>
    <source>
        <strain evidence="11 12">K23C18032701</strain>
    </source>
</reference>
<dbReference type="InterPro" id="IPR027417">
    <property type="entry name" value="P-loop_NTPase"/>
</dbReference>
<dbReference type="SMART" id="SM00382">
    <property type="entry name" value="AAA"/>
    <property type="match status" value="1"/>
</dbReference>
<dbReference type="PANTHER" id="PTHR43394:SF1">
    <property type="entry name" value="ATP-BINDING CASSETTE SUB-FAMILY B MEMBER 10, MITOCHONDRIAL"/>
    <property type="match status" value="1"/>
</dbReference>
<proteinExistence type="predicted"/>
<dbReference type="PANTHER" id="PTHR43394">
    <property type="entry name" value="ATP-DEPENDENT PERMEASE MDL1, MITOCHONDRIAL"/>
    <property type="match status" value="1"/>
</dbReference>
<organism evidence="11 12">
    <name type="scientific">Deminuibacter soli</name>
    <dbReference type="NCBI Taxonomy" id="2291815"/>
    <lineage>
        <taxon>Bacteria</taxon>
        <taxon>Pseudomonadati</taxon>
        <taxon>Bacteroidota</taxon>
        <taxon>Chitinophagia</taxon>
        <taxon>Chitinophagales</taxon>
        <taxon>Chitinophagaceae</taxon>
        <taxon>Deminuibacter</taxon>
    </lineage>
</organism>
<dbReference type="OrthoDB" id="9780296at2"/>
<dbReference type="SUPFAM" id="SSF52540">
    <property type="entry name" value="P-loop containing nucleoside triphosphate hydrolases"/>
    <property type="match status" value="1"/>
</dbReference>
<name>A0A3E1NP81_9BACT</name>
<dbReference type="Proteomes" id="UP000261284">
    <property type="component" value="Unassembled WGS sequence"/>
</dbReference>
<dbReference type="GO" id="GO:0016887">
    <property type="term" value="F:ATP hydrolysis activity"/>
    <property type="evidence" value="ECO:0007669"/>
    <property type="project" value="InterPro"/>
</dbReference>
<keyword evidence="6 8" id="KW-1133">Transmembrane helix</keyword>
<feature type="transmembrane region" description="Helical" evidence="8">
    <location>
        <begin position="275"/>
        <end position="296"/>
    </location>
</feature>
<evidence type="ECO:0000259" key="9">
    <source>
        <dbReference type="PROSITE" id="PS50893"/>
    </source>
</evidence>
<dbReference type="PROSITE" id="PS50893">
    <property type="entry name" value="ABC_TRANSPORTER_2"/>
    <property type="match status" value="1"/>
</dbReference>
<evidence type="ECO:0000256" key="6">
    <source>
        <dbReference type="ARBA" id="ARBA00022989"/>
    </source>
</evidence>
<dbReference type="GO" id="GO:0005524">
    <property type="term" value="F:ATP binding"/>
    <property type="evidence" value="ECO:0007669"/>
    <property type="project" value="UniProtKB-KW"/>
</dbReference>
<dbReference type="EMBL" id="QTJU01000001">
    <property type="protein sequence ID" value="RFM29723.1"/>
    <property type="molecule type" value="Genomic_DNA"/>
</dbReference>
<feature type="transmembrane region" description="Helical" evidence="8">
    <location>
        <begin position="20"/>
        <end position="40"/>
    </location>
</feature>
<dbReference type="Gene3D" id="1.20.1560.10">
    <property type="entry name" value="ABC transporter type 1, transmembrane domain"/>
    <property type="match status" value="1"/>
</dbReference>
<dbReference type="Pfam" id="PF00005">
    <property type="entry name" value="ABC_tran"/>
    <property type="match status" value="1"/>
</dbReference>
<dbReference type="RefSeq" id="WP_116845479.1">
    <property type="nucleotide sequence ID" value="NZ_QTJU01000001.1"/>
</dbReference>
<dbReference type="Gene3D" id="3.40.50.300">
    <property type="entry name" value="P-loop containing nucleotide triphosphate hydrolases"/>
    <property type="match status" value="1"/>
</dbReference>
<keyword evidence="12" id="KW-1185">Reference proteome</keyword>
<evidence type="ECO:0000256" key="3">
    <source>
        <dbReference type="ARBA" id="ARBA00022692"/>
    </source>
</evidence>
<keyword evidence="7 8" id="KW-0472">Membrane</keyword>
<comment type="caution">
    <text evidence="11">The sequence shown here is derived from an EMBL/GenBank/DDBJ whole genome shotgun (WGS) entry which is preliminary data.</text>
</comment>
<dbReference type="InterPro" id="IPR017871">
    <property type="entry name" value="ABC_transporter-like_CS"/>
</dbReference>
<dbReference type="CDD" id="cd18552">
    <property type="entry name" value="ABC_6TM_MsbA_like"/>
    <property type="match status" value="1"/>
</dbReference>
<dbReference type="GO" id="GO:0015421">
    <property type="term" value="F:ABC-type oligopeptide transporter activity"/>
    <property type="evidence" value="ECO:0007669"/>
    <property type="project" value="TreeGrafter"/>
</dbReference>
<evidence type="ECO:0000256" key="8">
    <source>
        <dbReference type="SAM" id="Phobius"/>
    </source>
</evidence>
<keyword evidence="3 8" id="KW-0812">Transmembrane</keyword>
<dbReference type="InterPro" id="IPR036640">
    <property type="entry name" value="ABC1_TM_sf"/>
</dbReference>
<evidence type="ECO:0000313" key="11">
    <source>
        <dbReference type="EMBL" id="RFM29723.1"/>
    </source>
</evidence>
<dbReference type="Pfam" id="PF00664">
    <property type="entry name" value="ABC_membrane"/>
    <property type="match status" value="1"/>
</dbReference>
<dbReference type="SUPFAM" id="SSF90123">
    <property type="entry name" value="ABC transporter transmembrane region"/>
    <property type="match status" value="1"/>
</dbReference>
<feature type="domain" description="ABC transporter" evidence="9">
    <location>
        <begin position="374"/>
        <end position="607"/>
    </location>
</feature>
<evidence type="ECO:0000256" key="2">
    <source>
        <dbReference type="ARBA" id="ARBA00022448"/>
    </source>
</evidence>
<keyword evidence="5 11" id="KW-0067">ATP-binding</keyword>
<evidence type="ECO:0000256" key="1">
    <source>
        <dbReference type="ARBA" id="ARBA00004651"/>
    </source>
</evidence>
<feature type="transmembrane region" description="Helical" evidence="8">
    <location>
        <begin position="308"/>
        <end position="328"/>
    </location>
</feature>
<feature type="transmembrane region" description="Helical" evidence="8">
    <location>
        <begin position="178"/>
        <end position="207"/>
    </location>
</feature>
<feature type="domain" description="ABC transmembrane type-1" evidence="10">
    <location>
        <begin position="19"/>
        <end position="340"/>
    </location>
</feature>
<comment type="subcellular location">
    <subcellularLocation>
        <location evidence="1">Cell membrane</location>
        <topology evidence="1">Multi-pass membrane protein</topology>
    </subcellularLocation>
</comment>
<keyword evidence="4" id="KW-0547">Nucleotide-binding</keyword>
<dbReference type="InterPro" id="IPR039421">
    <property type="entry name" value="Type_1_exporter"/>
</dbReference>
<dbReference type="PROSITE" id="PS50929">
    <property type="entry name" value="ABC_TM1F"/>
    <property type="match status" value="1"/>
</dbReference>
<evidence type="ECO:0000256" key="7">
    <source>
        <dbReference type="ARBA" id="ARBA00023136"/>
    </source>
</evidence>
<evidence type="ECO:0000256" key="5">
    <source>
        <dbReference type="ARBA" id="ARBA00022840"/>
    </source>
</evidence>
<dbReference type="GO" id="GO:0005886">
    <property type="term" value="C:plasma membrane"/>
    <property type="evidence" value="ECO:0007669"/>
    <property type="project" value="UniProtKB-SubCell"/>
</dbReference>
<evidence type="ECO:0000313" key="12">
    <source>
        <dbReference type="Proteomes" id="UP000261284"/>
    </source>
</evidence>
<gene>
    <name evidence="11" type="ORF">DXN05_01725</name>
</gene>